<comment type="caution">
    <text evidence="2">The sequence shown here is derived from an EMBL/GenBank/DDBJ whole genome shotgun (WGS) entry which is preliminary data.</text>
</comment>
<evidence type="ECO:0000313" key="2">
    <source>
        <dbReference type="EMBL" id="TDW14601.1"/>
    </source>
</evidence>
<accession>A0A4R7ZED5</accession>
<protein>
    <recommendedName>
        <fullName evidence="1">GyrI-like small molecule binding domain-containing protein</fullName>
    </recommendedName>
</protein>
<feature type="domain" description="GyrI-like small molecule binding" evidence="1">
    <location>
        <begin position="18"/>
        <end position="208"/>
    </location>
</feature>
<dbReference type="InterPro" id="IPR029442">
    <property type="entry name" value="GyrI-like"/>
</dbReference>
<dbReference type="InterPro" id="IPR011256">
    <property type="entry name" value="Reg_factor_effector_dom_sf"/>
</dbReference>
<dbReference type="InterPro" id="IPR008319">
    <property type="entry name" value="GyrI-like_CCH_Lin2189-like"/>
</dbReference>
<dbReference type="Pfam" id="PF06445">
    <property type="entry name" value="GyrI-like"/>
    <property type="match status" value="1"/>
</dbReference>
<name>A0A4R7ZED5_9FIRM</name>
<dbReference type="AlphaFoldDB" id="A0A4R7ZED5"/>
<dbReference type="Gene3D" id="3.20.80.10">
    <property type="entry name" value="Regulatory factor, effector binding domain"/>
    <property type="match status" value="1"/>
</dbReference>
<sequence>MSIDFKKTEKELYTPPKKPTIINVPKMQFIAVRGKGDPNDPNGEYSQCLEALYGIAYTLKMSYMSDYQMEGYYKYVVPPLEGLWWQTGIKGFDYTRKDLFEYISMIRLPDFIKEEDVAWAIKTASEKKGKDFSRVEFFVYDEGMCVQCMHIGPYDDEPKTIAKMEAYMKEQGYELDINDMRHHHEIYLGDPRKAKPENLRTVVRHPIKKV</sequence>
<dbReference type="EMBL" id="SODD01000038">
    <property type="protein sequence ID" value="TDW14601.1"/>
    <property type="molecule type" value="Genomic_DNA"/>
</dbReference>
<evidence type="ECO:0000313" key="3">
    <source>
        <dbReference type="Proteomes" id="UP000294743"/>
    </source>
</evidence>
<reference evidence="2 3" key="1">
    <citation type="submission" date="2019-03" db="EMBL/GenBank/DDBJ databases">
        <title>Genomic Encyclopedia of Type Strains, Phase IV (KMG-IV): sequencing the most valuable type-strain genomes for metagenomic binning, comparative biology and taxonomic classification.</title>
        <authorList>
            <person name="Goeker M."/>
        </authorList>
    </citation>
    <scope>NUCLEOTIDE SEQUENCE [LARGE SCALE GENOMIC DNA]</scope>
    <source>
        <strain evidence="2 3">DSM 28867</strain>
    </source>
</reference>
<proteinExistence type="predicted"/>
<dbReference type="PIRSF" id="PIRSF031644">
    <property type="entry name" value="UCP031644"/>
    <property type="match status" value="1"/>
</dbReference>
<dbReference type="SUPFAM" id="SSF55136">
    <property type="entry name" value="Probable bacterial effector-binding domain"/>
    <property type="match status" value="1"/>
</dbReference>
<dbReference type="RefSeq" id="WP_134170700.1">
    <property type="nucleotide sequence ID" value="NZ_SODD01000038.1"/>
</dbReference>
<dbReference type="Proteomes" id="UP000294743">
    <property type="component" value="Unassembled WGS sequence"/>
</dbReference>
<organism evidence="2 3">
    <name type="scientific">Breznakia blatticola</name>
    <dbReference type="NCBI Taxonomy" id="1754012"/>
    <lineage>
        <taxon>Bacteria</taxon>
        <taxon>Bacillati</taxon>
        <taxon>Bacillota</taxon>
        <taxon>Erysipelotrichia</taxon>
        <taxon>Erysipelotrichales</taxon>
        <taxon>Erysipelotrichaceae</taxon>
        <taxon>Breznakia</taxon>
    </lineage>
</organism>
<keyword evidence="3" id="KW-1185">Reference proteome</keyword>
<dbReference type="OrthoDB" id="4772335at2"/>
<evidence type="ECO:0000259" key="1">
    <source>
        <dbReference type="Pfam" id="PF06445"/>
    </source>
</evidence>
<gene>
    <name evidence="2" type="ORF">EDD63_13829</name>
</gene>